<dbReference type="EMBL" id="JAQNDL010000002">
    <property type="protein sequence ID" value="MDC0718839.1"/>
    <property type="molecule type" value="Genomic_DNA"/>
</dbReference>
<name>A0ABT5E0J4_9BACT</name>
<reference evidence="3 4" key="1">
    <citation type="submission" date="2022-11" db="EMBL/GenBank/DDBJ databases">
        <title>Minimal conservation of predation-associated metabolite biosynthetic gene clusters underscores biosynthetic potential of Myxococcota including descriptions for ten novel species: Archangium lansinium sp. nov., Myxococcus landrumus sp. nov., Nannocystis bai.</title>
        <authorList>
            <person name="Ahearne A."/>
            <person name="Stevens C."/>
            <person name="Dowd S."/>
        </authorList>
    </citation>
    <scope>NUCLEOTIDE SEQUENCE [LARGE SCALE GENOMIC DNA]</scope>
    <source>
        <strain evidence="3 4">BB15-2</strain>
    </source>
</reference>
<keyword evidence="1" id="KW-0732">Signal</keyword>
<feature type="region of interest" description="Disordered" evidence="2">
    <location>
        <begin position="33"/>
        <end position="78"/>
    </location>
</feature>
<evidence type="ECO:0000256" key="2">
    <source>
        <dbReference type="SAM" id="MobiDB-lite"/>
    </source>
</evidence>
<dbReference type="SUPFAM" id="SSF69318">
    <property type="entry name" value="Integrin alpha N-terminal domain"/>
    <property type="match status" value="1"/>
</dbReference>
<evidence type="ECO:0000256" key="1">
    <source>
        <dbReference type="ARBA" id="ARBA00022729"/>
    </source>
</evidence>
<feature type="compositionally biased region" description="Low complexity" evidence="2">
    <location>
        <begin position="39"/>
        <end position="78"/>
    </location>
</feature>
<sequence>MRIPPSLSILPIFFAIAACDLDIKHCIGDCTQGASDSQTGDPTPDTTGDLTTDGNPGPVTTGDPGELTDGGTDPTGGDELGTCEIVDDIPLAETCFDGQFTAGELCILGTFGFGTPATSSLVLPLDAHHGADLLLTPGDGSVEARLFAPATTSSLTWAQTIGAQPILRASGDFDEDGVLDVLAHTVGPTGLEIHALFLDGAGGLATDQIVHTADNVVALDAVDWDGDGHLDIVTLANTPSLDALVILLGDGTGNFTLTTGPVVEPSTPGYVLGALDGDGRPDDFVFVQGGSAVIVRNQGLVQQTLAPGMPAEVWFHEFILADLDGDGVTDLAGVGTNTATETSELVVFLQDSGDFPSFARYPVHCGARVLAVGDLDSDGVLDLVTAGTGPGSIRRGDGQGGFAQHLQIFLGALNEGDGLHVADLEGDGSPDIVGVPAVGLGISVVYNRP</sequence>
<dbReference type="PANTHER" id="PTHR46580:SF4">
    <property type="entry name" value="ATP_GTP-BINDING PROTEIN"/>
    <property type="match status" value="1"/>
</dbReference>
<dbReference type="Proteomes" id="UP001221686">
    <property type="component" value="Unassembled WGS sequence"/>
</dbReference>
<dbReference type="InterPro" id="IPR013517">
    <property type="entry name" value="FG-GAP"/>
</dbReference>
<dbReference type="Gene3D" id="2.130.10.130">
    <property type="entry name" value="Integrin alpha, N-terminal"/>
    <property type="match status" value="1"/>
</dbReference>
<evidence type="ECO:0000313" key="4">
    <source>
        <dbReference type="Proteomes" id="UP001221686"/>
    </source>
</evidence>
<keyword evidence="4" id="KW-1185">Reference proteome</keyword>
<gene>
    <name evidence="3" type="ORF">POL25_18190</name>
</gene>
<accession>A0ABT5E0J4</accession>
<dbReference type="InterPro" id="IPR028994">
    <property type="entry name" value="Integrin_alpha_N"/>
</dbReference>
<proteinExistence type="predicted"/>
<comment type="caution">
    <text evidence="3">The sequence shown here is derived from an EMBL/GenBank/DDBJ whole genome shotgun (WGS) entry which is preliminary data.</text>
</comment>
<dbReference type="Pfam" id="PF13517">
    <property type="entry name" value="FG-GAP_3"/>
    <property type="match status" value="2"/>
</dbReference>
<dbReference type="RefSeq" id="WP_272087348.1">
    <property type="nucleotide sequence ID" value="NZ_JAQNDL010000002.1"/>
</dbReference>
<evidence type="ECO:0000313" key="3">
    <source>
        <dbReference type="EMBL" id="MDC0718839.1"/>
    </source>
</evidence>
<protein>
    <submittedName>
        <fullName evidence="3">VCBS repeat-containing protein</fullName>
    </submittedName>
</protein>
<dbReference type="PANTHER" id="PTHR46580">
    <property type="entry name" value="SENSOR KINASE-RELATED"/>
    <property type="match status" value="1"/>
</dbReference>
<organism evidence="3 4">
    <name type="scientific">Nannocystis bainbridge</name>
    <dbReference type="NCBI Taxonomy" id="2995303"/>
    <lineage>
        <taxon>Bacteria</taxon>
        <taxon>Pseudomonadati</taxon>
        <taxon>Myxococcota</taxon>
        <taxon>Polyangia</taxon>
        <taxon>Nannocystales</taxon>
        <taxon>Nannocystaceae</taxon>
        <taxon>Nannocystis</taxon>
    </lineage>
</organism>
<dbReference type="PROSITE" id="PS51257">
    <property type="entry name" value="PROKAR_LIPOPROTEIN"/>
    <property type="match status" value="1"/>
</dbReference>